<comment type="pathway">
    <text evidence="1">Carbohydrate acid metabolism.</text>
</comment>
<gene>
    <name evidence="6" type="ORF">DLM_3589</name>
</gene>
<keyword evidence="7" id="KW-1185">Reference proteome</keyword>
<evidence type="ECO:0000313" key="6">
    <source>
        <dbReference type="EMBL" id="BBF87175.1"/>
    </source>
</evidence>
<dbReference type="PANTHER" id="PTHR30246:SF1">
    <property type="entry name" value="2-DEHYDRO-3-DEOXY-6-PHOSPHOGALACTONATE ALDOLASE-RELATED"/>
    <property type="match status" value="1"/>
</dbReference>
<dbReference type="Pfam" id="PF01081">
    <property type="entry name" value="Aldolase"/>
    <property type="match status" value="1"/>
</dbReference>
<dbReference type="PANTHER" id="PTHR30246">
    <property type="entry name" value="2-KETO-3-DEOXY-6-PHOSPHOGLUCONATE ALDOLASE"/>
    <property type="match status" value="1"/>
</dbReference>
<keyword evidence="4 6" id="KW-0456">Lyase</keyword>
<keyword evidence="5" id="KW-0119">Carbohydrate metabolism</keyword>
<reference evidence="6 7" key="2">
    <citation type="journal article" date="2017" name="Genome Announc.">
        <title>Draft genome sequence of Aquitalea magnusonii strain H3, a plant growth-promoting bacterium of duckweed Lemna minor.</title>
        <authorList>
            <person name="Ishizawa H."/>
            <person name="Kuroda M."/>
            <person name="Ike M."/>
        </authorList>
    </citation>
    <scope>NUCLEOTIDE SEQUENCE [LARGE SCALE GENOMIC DNA]</scope>
    <source>
        <strain evidence="6 7">H3</strain>
    </source>
</reference>
<proteinExistence type="inferred from homology"/>
<sequence length="201" mass="20629">MAILRGIRPEEVLQHCEVLIDAGFRAIEIPLNSPQALSSVQASVQAFGKDIWIGAGTVLHCAQVTQLAACATRFIVTPNTDPDIIAAASTHGLYSCIGCMSASEALRALQAGANALKIFPAGPLGPKYISALKAVLPANIPLYAVGGITPQNIAAYLAAGCIGAGLGSDLYQAGQSPEQTLQGAKAFVAAYQAALPAETSR</sequence>
<dbReference type="Gene3D" id="3.20.20.70">
    <property type="entry name" value="Aldolase class I"/>
    <property type="match status" value="1"/>
</dbReference>
<evidence type="ECO:0000256" key="5">
    <source>
        <dbReference type="ARBA" id="ARBA00023277"/>
    </source>
</evidence>
<comment type="similarity">
    <text evidence="2">Belongs to the KHG/KDPG aldolase family.</text>
</comment>
<evidence type="ECO:0000256" key="1">
    <source>
        <dbReference type="ARBA" id="ARBA00004761"/>
    </source>
</evidence>
<dbReference type="KEGG" id="amah:DLM_3589"/>
<dbReference type="GO" id="GO:0008674">
    <property type="term" value="F:2-dehydro-3-deoxy-6-phosphogalactonate aldolase activity"/>
    <property type="evidence" value="ECO:0007669"/>
    <property type="project" value="UniProtKB-EC"/>
</dbReference>
<evidence type="ECO:0000256" key="4">
    <source>
        <dbReference type="ARBA" id="ARBA00023239"/>
    </source>
</evidence>
<dbReference type="SUPFAM" id="SSF51569">
    <property type="entry name" value="Aldolase"/>
    <property type="match status" value="1"/>
</dbReference>
<evidence type="ECO:0000256" key="3">
    <source>
        <dbReference type="ARBA" id="ARBA00011233"/>
    </source>
</evidence>
<dbReference type="InterPro" id="IPR000887">
    <property type="entry name" value="Aldlse_KDPG_KHG"/>
</dbReference>
<dbReference type="NCBIfam" id="NF006600">
    <property type="entry name" value="PRK09140.1"/>
    <property type="match status" value="1"/>
</dbReference>
<reference evidence="7" key="1">
    <citation type="journal article" date="2017" name="Biotechnol. Biofuels">
        <title>Evaluation of environmental bacterial communities as a factor affecting the growth of duckweed Lemna minor.</title>
        <authorList>
            <person name="Ishizawa H."/>
            <person name="Kuroda M."/>
            <person name="Morikawa M."/>
            <person name="Ike M."/>
        </authorList>
    </citation>
    <scope>NUCLEOTIDE SEQUENCE [LARGE SCALE GENOMIC DNA]</scope>
    <source>
        <strain evidence="7">H3</strain>
    </source>
</reference>
<dbReference type="EC" id="4.1.2.21" evidence="6"/>
<reference evidence="7" key="3">
    <citation type="journal article" date="2017" name="Plant Physiol. Biochem.">
        <title>Differential oxidative and antioxidative response of duckweed Lemna minor toward plant growth promoting/inhibiting bacteria.</title>
        <authorList>
            <person name="Ishizawa H."/>
            <person name="Kuroda M."/>
            <person name="Morikawa M."/>
            <person name="Ike M."/>
        </authorList>
    </citation>
    <scope>NUCLEOTIDE SEQUENCE [LARGE SCALE GENOMIC DNA]</scope>
    <source>
        <strain evidence="7">H3</strain>
    </source>
</reference>
<accession>A0A3G9GI57</accession>
<protein>
    <submittedName>
        <fullName evidence="6">2-dehydro-3-deoxyphosphogalactonate aldolase</fullName>
        <ecNumber evidence="6">4.1.2.21</ecNumber>
    </submittedName>
</protein>
<dbReference type="InterPro" id="IPR013785">
    <property type="entry name" value="Aldolase_TIM"/>
</dbReference>
<name>A0A3G9GI57_9NEIS</name>
<dbReference type="CDD" id="cd00452">
    <property type="entry name" value="KDPG_aldolase"/>
    <property type="match status" value="1"/>
</dbReference>
<organism evidence="6 7">
    <name type="scientific">Aquitalea magnusonii</name>
    <dbReference type="NCBI Taxonomy" id="332411"/>
    <lineage>
        <taxon>Bacteria</taxon>
        <taxon>Pseudomonadati</taxon>
        <taxon>Pseudomonadota</taxon>
        <taxon>Betaproteobacteria</taxon>
        <taxon>Neisseriales</taxon>
        <taxon>Chromobacteriaceae</taxon>
        <taxon>Aquitalea</taxon>
    </lineage>
</organism>
<evidence type="ECO:0000256" key="2">
    <source>
        <dbReference type="ARBA" id="ARBA00006906"/>
    </source>
</evidence>
<dbReference type="AlphaFoldDB" id="A0A3G9GI57"/>
<evidence type="ECO:0000313" key="7">
    <source>
        <dbReference type="Proteomes" id="UP000198290"/>
    </source>
</evidence>
<comment type="subunit">
    <text evidence="3">Homotrimer.</text>
</comment>
<dbReference type="Proteomes" id="UP000198290">
    <property type="component" value="Chromosome"/>
</dbReference>
<dbReference type="EMBL" id="AP018823">
    <property type="protein sequence ID" value="BBF87175.1"/>
    <property type="molecule type" value="Genomic_DNA"/>
</dbReference>